<reference evidence="5" key="1">
    <citation type="submission" date="2019-10" db="EMBL/GenBank/DDBJ databases">
        <title>Streptomyces sp. nov., a novel actinobacterium isolated from alkaline environment.</title>
        <authorList>
            <person name="Golinska P."/>
        </authorList>
    </citation>
    <scope>NUCLEOTIDE SEQUENCE [LARGE SCALE GENOMIC DNA]</scope>
    <source>
        <strain evidence="5">DSM 42108</strain>
    </source>
</reference>
<dbReference type="InterPro" id="IPR042197">
    <property type="entry name" value="Apaf_helical"/>
</dbReference>
<dbReference type="SMART" id="SM00028">
    <property type="entry name" value="TPR"/>
    <property type="match status" value="5"/>
</dbReference>
<dbReference type="InterPro" id="IPR027417">
    <property type="entry name" value="P-loop_NTPase"/>
</dbReference>
<name>A0A7W3XX47_9ACTN</name>
<dbReference type="Gene3D" id="1.10.8.430">
    <property type="entry name" value="Helical domain of apoptotic protease-activating factors"/>
    <property type="match status" value="1"/>
</dbReference>
<dbReference type="AlphaFoldDB" id="A0A7W3XX47"/>
<evidence type="ECO:0000313" key="4">
    <source>
        <dbReference type="EMBL" id="MBB0230735.1"/>
    </source>
</evidence>
<dbReference type="InterPro" id="IPR019734">
    <property type="entry name" value="TPR_rpt"/>
</dbReference>
<dbReference type="SUPFAM" id="SSF52540">
    <property type="entry name" value="P-loop containing nucleoside triphosphate hydrolases"/>
    <property type="match status" value="1"/>
</dbReference>
<feature type="region of interest" description="Disordered" evidence="2">
    <location>
        <begin position="1"/>
        <end position="25"/>
    </location>
</feature>
<evidence type="ECO:0000259" key="3">
    <source>
        <dbReference type="Pfam" id="PF00931"/>
    </source>
</evidence>
<gene>
    <name evidence="4" type="ORF">FOE67_14730</name>
</gene>
<feature type="non-terminal residue" evidence="4">
    <location>
        <position position="1"/>
    </location>
</feature>
<dbReference type="PRINTS" id="PR00364">
    <property type="entry name" value="DISEASERSIST"/>
</dbReference>
<feature type="domain" description="NB-ARC" evidence="3">
    <location>
        <begin position="37"/>
        <end position="201"/>
    </location>
</feature>
<dbReference type="Pfam" id="PF00931">
    <property type="entry name" value="NB-ARC"/>
    <property type="match status" value="1"/>
</dbReference>
<dbReference type="GO" id="GO:0043531">
    <property type="term" value="F:ADP binding"/>
    <property type="evidence" value="ECO:0007669"/>
    <property type="project" value="InterPro"/>
</dbReference>
<dbReference type="InterPro" id="IPR002182">
    <property type="entry name" value="NB-ARC"/>
</dbReference>
<keyword evidence="1" id="KW-0677">Repeat</keyword>
<protein>
    <submittedName>
        <fullName evidence="4">Tetratricopeptide repeat protein</fullName>
    </submittedName>
</protein>
<comment type="caution">
    <text evidence="4">The sequence shown here is derived from an EMBL/GenBank/DDBJ whole genome shotgun (WGS) entry which is preliminary data.</text>
</comment>
<evidence type="ECO:0000256" key="1">
    <source>
        <dbReference type="ARBA" id="ARBA00022737"/>
    </source>
</evidence>
<sequence length="737" mass="78756">VRQRQLCIRDRESPAPRPRPAQLPPAVADFTGRREFVAELGEWLTDSRRPVMALSAVAGIGGVGKTTLAVHVAHAVRERYPDGQLYVDLQGASPTPMEPAAVLASFLRALGVADRDVPESPGERAALFRSLLDGRRVLTLLDNARDAAQIRDLLPGTPDCAVLVTSRTRMVDLAGAHLVDLDVMSPEESLQLFARIVGAERVNSERQAAMDVVAACGFLPLAIRIAAARLAARRTWAVAVLARKLADERRRLDELQAGDQAVKATFELGYGQLEPEQARAFRLLGLVEGPDISLRAAAALLDRDPEDTEEVLESLVDTSLLESAAPGRYRLHDLVRLFARACAERDEAPAAGRAATDRLLDFHLAGACRVFAMERPGDRTVEHLAGGIREAAPGVPRAPGDTAGTREWLFAEAECLLACARQGARGGRAGKAADLLIAAKDLAETGAFSLQYEQTCAVVLEGAVAEGDRHAEGRARVSSTHSLSVTGRVREAAGEAAEAARLGTATGDPVARGYGFNDQGIIAIYRSRHGEAEEHLERAVAVFREDGNAPTEASALSNLARVHLNTGRIDSALELAGRAHAIYLEVGATLRLANAKYALGMALTAAGRHAEARERLEEAVGIFREHRQRLWEGMSLFRLGEAARAAGDDAGAAALAEQALGLLRDIGGDFRRAQVLTLLGRALEGTGQRGRARACWEQALGIFEAESLPEADEVRELLDSSGGEGSGRGRRADPTPV</sequence>
<keyword evidence="5" id="KW-1185">Reference proteome</keyword>
<dbReference type="PANTHER" id="PTHR47691:SF3">
    <property type="entry name" value="HTH-TYPE TRANSCRIPTIONAL REGULATOR RV0890C-RELATED"/>
    <property type="match status" value="1"/>
</dbReference>
<evidence type="ECO:0000256" key="2">
    <source>
        <dbReference type="SAM" id="MobiDB-lite"/>
    </source>
</evidence>
<dbReference type="SUPFAM" id="SSF48452">
    <property type="entry name" value="TPR-like"/>
    <property type="match status" value="2"/>
</dbReference>
<proteinExistence type="predicted"/>
<accession>A0A7W3XX47</accession>
<dbReference type="Proteomes" id="UP000530234">
    <property type="component" value="Unassembled WGS sequence"/>
</dbReference>
<feature type="region of interest" description="Disordered" evidence="2">
    <location>
        <begin position="717"/>
        <end position="737"/>
    </location>
</feature>
<dbReference type="InterPro" id="IPR036388">
    <property type="entry name" value="WH-like_DNA-bd_sf"/>
</dbReference>
<dbReference type="EMBL" id="VKHS01000341">
    <property type="protein sequence ID" value="MBB0230735.1"/>
    <property type="molecule type" value="Genomic_DNA"/>
</dbReference>
<evidence type="ECO:0000313" key="5">
    <source>
        <dbReference type="Proteomes" id="UP000530234"/>
    </source>
</evidence>
<dbReference type="PANTHER" id="PTHR47691">
    <property type="entry name" value="REGULATOR-RELATED"/>
    <property type="match status" value="1"/>
</dbReference>
<organism evidence="4 5">
    <name type="scientific">Streptomyces calidiresistens</name>
    <dbReference type="NCBI Taxonomy" id="1485586"/>
    <lineage>
        <taxon>Bacteria</taxon>
        <taxon>Bacillati</taxon>
        <taxon>Actinomycetota</taxon>
        <taxon>Actinomycetes</taxon>
        <taxon>Kitasatosporales</taxon>
        <taxon>Streptomycetaceae</taxon>
        <taxon>Streptomyces</taxon>
    </lineage>
</organism>
<dbReference type="Gene3D" id="1.10.10.10">
    <property type="entry name" value="Winged helix-like DNA-binding domain superfamily/Winged helix DNA-binding domain"/>
    <property type="match status" value="1"/>
</dbReference>
<dbReference type="Gene3D" id="3.40.50.300">
    <property type="entry name" value="P-loop containing nucleotide triphosphate hydrolases"/>
    <property type="match status" value="1"/>
</dbReference>
<dbReference type="Gene3D" id="1.25.40.10">
    <property type="entry name" value="Tetratricopeptide repeat domain"/>
    <property type="match status" value="1"/>
</dbReference>
<dbReference type="Pfam" id="PF13424">
    <property type="entry name" value="TPR_12"/>
    <property type="match status" value="2"/>
</dbReference>
<dbReference type="InterPro" id="IPR011990">
    <property type="entry name" value="TPR-like_helical_dom_sf"/>
</dbReference>